<evidence type="ECO:0000256" key="4">
    <source>
        <dbReference type="SAM" id="Phobius"/>
    </source>
</evidence>
<feature type="transmembrane region" description="Helical" evidence="4">
    <location>
        <begin position="42"/>
        <end position="62"/>
    </location>
</feature>
<dbReference type="InterPro" id="IPR016186">
    <property type="entry name" value="C-type_lectin-like/link_sf"/>
</dbReference>
<dbReference type="GO" id="GO:0038023">
    <property type="term" value="F:signaling receptor activity"/>
    <property type="evidence" value="ECO:0007669"/>
    <property type="project" value="TreeGrafter"/>
</dbReference>
<dbReference type="Proteomes" id="UP001152622">
    <property type="component" value="Chromosome 4"/>
</dbReference>
<keyword evidence="1 4" id="KW-1133">Transmembrane helix</keyword>
<organism evidence="6 7">
    <name type="scientific">Synaphobranchus kaupii</name>
    <name type="common">Kaup's arrowtooth eel</name>
    <dbReference type="NCBI Taxonomy" id="118154"/>
    <lineage>
        <taxon>Eukaryota</taxon>
        <taxon>Metazoa</taxon>
        <taxon>Chordata</taxon>
        <taxon>Craniata</taxon>
        <taxon>Vertebrata</taxon>
        <taxon>Euteleostomi</taxon>
        <taxon>Actinopterygii</taxon>
        <taxon>Neopterygii</taxon>
        <taxon>Teleostei</taxon>
        <taxon>Anguilliformes</taxon>
        <taxon>Synaphobranchidae</taxon>
        <taxon>Synaphobranchus</taxon>
    </lineage>
</organism>
<evidence type="ECO:0000313" key="7">
    <source>
        <dbReference type="Proteomes" id="UP001152622"/>
    </source>
</evidence>
<dbReference type="SMART" id="SM00034">
    <property type="entry name" value="CLECT"/>
    <property type="match status" value="1"/>
</dbReference>
<dbReference type="Pfam" id="PF00059">
    <property type="entry name" value="Lectin_C"/>
    <property type="match status" value="1"/>
</dbReference>
<dbReference type="AlphaFoldDB" id="A0A9Q1FRF9"/>
<dbReference type="PANTHER" id="PTHR46784:SF1">
    <property type="entry name" value="KILLER CELL LECTIN-LIKE RECEPTOR SUBFAMILY B MEMBER 1"/>
    <property type="match status" value="1"/>
</dbReference>
<dbReference type="GO" id="GO:0009986">
    <property type="term" value="C:cell surface"/>
    <property type="evidence" value="ECO:0007669"/>
    <property type="project" value="TreeGrafter"/>
</dbReference>
<feature type="domain" description="C-type lectin" evidence="5">
    <location>
        <begin position="112"/>
        <end position="222"/>
    </location>
</feature>
<dbReference type="PROSITE" id="PS50041">
    <property type="entry name" value="C_TYPE_LECTIN_2"/>
    <property type="match status" value="1"/>
</dbReference>
<keyword evidence="2" id="KW-1015">Disulfide bond</keyword>
<evidence type="ECO:0000256" key="3">
    <source>
        <dbReference type="SAM" id="MobiDB-lite"/>
    </source>
</evidence>
<name>A0A9Q1FRF9_SYNKA</name>
<sequence length="232" mass="26275">MTDSVIYTEINFKKSAGEVIGTGMGIVPADRADKQTQCNSKLIWVLSGAIFILLVTVIGMAIEMVRLHGESSRCHLKSQGEQQRRPEGSRTETPPTVIKHSLPVCLVGWETYKGLCYFIGSQKLTRFSALKTCSNISSQLANPEDSDTLRVLRQHMADTSYWIGLNRLQNENGTSWFWTDGRQLQNRSFFNNTDHSERSCATVSKKNIFAENCNKKTGYICEKKADIYYYYC</sequence>
<evidence type="ECO:0000256" key="2">
    <source>
        <dbReference type="ARBA" id="ARBA00023157"/>
    </source>
</evidence>
<dbReference type="GO" id="GO:0005886">
    <property type="term" value="C:plasma membrane"/>
    <property type="evidence" value="ECO:0007669"/>
    <property type="project" value="TreeGrafter"/>
</dbReference>
<proteinExistence type="predicted"/>
<evidence type="ECO:0000256" key="1">
    <source>
        <dbReference type="ARBA" id="ARBA00022989"/>
    </source>
</evidence>
<evidence type="ECO:0000259" key="5">
    <source>
        <dbReference type="PROSITE" id="PS50041"/>
    </source>
</evidence>
<evidence type="ECO:0000313" key="6">
    <source>
        <dbReference type="EMBL" id="KAJ8364604.1"/>
    </source>
</evidence>
<accession>A0A9Q1FRF9</accession>
<dbReference type="InterPro" id="IPR016187">
    <property type="entry name" value="CTDL_fold"/>
</dbReference>
<comment type="caution">
    <text evidence="6">The sequence shown here is derived from an EMBL/GenBank/DDBJ whole genome shotgun (WGS) entry which is preliminary data.</text>
</comment>
<feature type="region of interest" description="Disordered" evidence="3">
    <location>
        <begin position="75"/>
        <end position="95"/>
    </location>
</feature>
<keyword evidence="7" id="KW-1185">Reference proteome</keyword>
<reference evidence="6" key="1">
    <citation type="journal article" date="2023" name="Science">
        <title>Genome structures resolve the early diversification of teleost fishes.</title>
        <authorList>
            <person name="Parey E."/>
            <person name="Louis A."/>
            <person name="Montfort J."/>
            <person name="Bouchez O."/>
            <person name="Roques C."/>
            <person name="Iampietro C."/>
            <person name="Lluch J."/>
            <person name="Castinel A."/>
            <person name="Donnadieu C."/>
            <person name="Desvignes T."/>
            <person name="Floi Bucao C."/>
            <person name="Jouanno E."/>
            <person name="Wen M."/>
            <person name="Mejri S."/>
            <person name="Dirks R."/>
            <person name="Jansen H."/>
            <person name="Henkel C."/>
            <person name="Chen W.J."/>
            <person name="Zahm M."/>
            <person name="Cabau C."/>
            <person name="Klopp C."/>
            <person name="Thompson A.W."/>
            <person name="Robinson-Rechavi M."/>
            <person name="Braasch I."/>
            <person name="Lecointre G."/>
            <person name="Bobe J."/>
            <person name="Postlethwait J.H."/>
            <person name="Berthelot C."/>
            <person name="Roest Crollius H."/>
            <person name="Guiguen Y."/>
        </authorList>
    </citation>
    <scope>NUCLEOTIDE SEQUENCE</scope>
    <source>
        <strain evidence="6">WJC10195</strain>
    </source>
</reference>
<dbReference type="PANTHER" id="PTHR46784">
    <property type="entry name" value="KILLER CELL LECTIN-LIKE RECEPTOR SUBFAMILY B MEMBER 1"/>
    <property type="match status" value="1"/>
</dbReference>
<gene>
    <name evidence="6" type="ORF">SKAU_G00134350</name>
</gene>
<dbReference type="InterPro" id="IPR001304">
    <property type="entry name" value="C-type_lectin-like"/>
</dbReference>
<dbReference type="Gene3D" id="3.10.100.10">
    <property type="entry name" value="Mannose-Binding Protein A, subunit A"/>
    <property type="match status" value="1"/>
</dbReference>
<dbReference type="SUPFAM" id="SSF56436">
    <property type="entry name" value="C-type lectin-like"/>
    <property type="match status" value="1"/>
</dbReference>
<dbReference type="EMBL" id="JAINUF010000004">
    <property type="protein sequence ID" value="KAJ8364604.1"/>
    <property type="molecule type" value="Genomic_DNA"/>
</dbReference>
<keyword evidence="4" id="KW-0812">Transmembrane</keyword>
<dbReference type="OrthoDB" id="538816at2759"/>
<dbReference type="GO" id="GO:0042269">
    <property type="term" value="P:regulation of natural killer cell mediated cytotoxicity"/>
    <property type="evidence" value="ECO:0007669"/>
    <property type="project" value="TreeGrafter"/>
</dbReference>
<keyword evidence="4" id="KW-0472">Membrane</keyword>
<protein>
    <recommendedName>
        <fullName evidence="5">C-type lectin domain-containing protein</fullName>
    </recommendedName>
</protein>
<dbReference type="InterPro" id="IPR051527">
    <property type="entry name" value="KLR_subfamily_B"/>
</dbReference>